<organism evidence="1 2">
    <name type="scientific">Cryptococcus floricola</name>
    <dbReference type="NCBI Taxonomy" id="2591691"/>
    <lineage>
        <taxon>Eukaryota</taxon>
        <taxon>Fungi</taxon>
        <taxon>Dikarya</taxon>
        <taxon>Basidiomycota</taxon>
        <taxon>Agaricomycotina</taxon>
        <taxon>Tremellomycetes</taxon>
        <taxon>Tremellales</taxon>
        <taxon>Cryptococcaceae</taxon>
        <taxon>Cryptococcus</taxon>
    </lineage>
</organism>
<dbReference type="Proteomes" id="UP000322245">
    <property type="component" value="Unassembled WGS sequence"/>
</dbReference>
<dbReference type="AlphaFoldDB" id="A0A5D3ALN2"/>
<reference evidence="1 2" key="1">
    <citation type="submission" date="2017-05" db="EMBL/GenBank/DDBJ databases">
        <title>The Genome Sequence of Tsuchiyaea wingfieldii DSM 27421.</title>
        <authorList>
            <person name="Cuomo C."/>
            <person name="Passer A."/>
            <person name="Billmyre B."/>
            <person name="Heitman J."/>
        </authorList>
    </citation>
    <scope>NUCLEOTIDE SEQUENCE [LARGE SCALE GENOMIC DNA]</scope>
    <source>
        <strain evidence="1 2">DSM 27421</strain>
    </source>
</reference>
<dbReference type="EMBL" id="NIDF01000420">
    <property type="protein sequence ID" value="TYJ51131.1"/>
    <property type="molecule type" value="Genomic_DNA"/>
</dbReference>
<feature type="non-terminal residue" evidence="1">
    <location>
        <position position="178"/>
    </location>
</feature>
<keyword evidence="2" id="KW-1185">Reference proteome</keyword>
<comment type="caution">
    <text evidence="1">The sequence shown here is derived from an EMBL/GenBank/DDBJ whole genome shotgun (WGS) entry which is preliminary data.</text>
</comment>
<name>A0A5D3ALN2_9TREE</name>
<evidence type="ECO:0000313" key="2">
    <source>
        <dbReference type="Proteomes" id="UP000322245"/>
    </source>
</evidence>
<gene>
    <name evidence="1" type="ORF">B9479_008314</name>
</gene>
<evidence type="ECO:0000313" key="1">
    <source>
        <dbReference type="EMBL" id="TYJ51131.1"/>
    </source>
</evidence>
<accession>A0A5D3ALN2</accession>
<sequence>MAYVDDILVASKVKGEATRVFDELEKEWRITGMGEAKFILGLKIQRDRQARKVWLSQPAYIDKCCETFSSETMNRHITTPLPYNIDEDESHFLVDATPYRKGESINHIVNAALRETMDPAEPYRLQWRDDNDKRSGKPDSRLYRVPTNGRDEKLRVSDKIIEVKKEPLFRVIAALCTE</sequence>
<proteinExistence type="predicted"/>
<evidence type="ECO:0008006" key="3">
    <source>
        <dbReference type="Google" id="ProtNLM"/>
    </source>
</evidence>
<protein>
    <recommendedName>
        <fullName evidence="3">Reverse transcriptase Ty1/copia-type domain-containing protein</fullName>
    </recommendedName>
</protein>